<name>A0A2I0VR26_9ASPA</name>
<dbReference type="AlphaFoldDB" id="A0A2I0VR26"/>
<proteinExistence type="predicted"/>
<organism evidence="2 3">
    <name type="scientific">Dendrobium catenatum</name>
    <dbReference type="NCBI Taxonomy" id="906689"/>
    <lineage>
        <taxon>Eukaryota</taxon>
        <taxon>Viridiplantae</taxon>
        <taxon>Streptophyta</taxon>
        <taxon>Embryophyta</taxon>
        <taxon>Tracheophyta</taxon>
        <taxon>Spermatophyta</taxon>
        <taxon>Magnoliopsida</taxon>
        <taxon>Liliopsida</taxon>
        <taxon>Asparagales</taxon>
        <taxon>Orchidaceae</taxon>
        <taxon>Epidendroideae</taxon>
        <taxon>Malaxideae</taxon>
        <taxon>Dendrobiinae</taxon>
        <taxon>Dendrobium</taxon>
    </lineage>
</organism>
<reference evidence="2 3" key="1">
    <citation type="journal article" date="2016" name="Sci. Rep.">
        <title>The Dendrobium catenatum Lindl. genome sequence provides insights into polysaccharide synthase, floral development and adaptive evolution.</title>
        <authorList>
            <person name="Zhang G.Q."/>
            <person name="Xu Q."/>
            <person name="Bian C."/>
            <person name="Tsai W.C."/>
            <person name="Yeh C.M."/>
            <person name="Liu K.W."/>
            <person name="Yoshida K."/>
            <person name="Zhang L.S."/>
            <person name="Chang S.B."/>
            <person name="Chen F."/>
            <person name="Shi Y."/>
            <person name="Su Y.Y."/>
            <person name="Zhang Y.Q."/>
            <person name="Chen L.J."/>
            <person name="Yin Y."/>
            <person name="Lin M."/>
            <person name="Huang H."/>
            <person name="Deng H."/>
            <person name="Wang Z.W."/>
            <person name="Zhu S.L."/>
            <person name="Zhao X."/>
            <person name="Deng C."/>
            <person name="Niu S.C."/>
            <person name="Huang J."/>
            <person name="Wang M."/>
            <person name="Liu G.H."/>
            <person name="Yang H.J."/>
            <person name="Xiao X.J."/>
            <person name="Hsiao Y.Y."/>
            <person name="Wu W.L."/>
            <person name="Chen Y.Y."/>
            <person name="Mitsuda N."/>
            <person name="Ohme-Takagi M."/>
            <person name="Luo Y.B."/>
            <person name="Van de Peer Y."/>
            <person name="Liu Z.J."/>
        </authorList>
    </citation>
    <scope>NUCLEOTIDE SEQUENCE [LARGE SCALE GENOMIC DNA]</scope>
    <source>
        <tissue evidence="2">The whole plant</tissue>
    </source>
</reference>
<feature type="compositionally biased region" description="Basic and acidic residues" evidence="1">
    <location>
        <begin position="81"/>
        <end position="91"/>
    </location>
</feature>
<gene>
    <name evidence="2" type="ORF">MA16_Dca009187</name>
</gene>
<dbReference type="EMBL" id="KZ503304">
    <property type="protein sequence ID" value="PKU65858.1"/>
    <property type="molecule type" value="Genomic_DNA"/>
</dbReference>
<protein>
    <submittedName>
        <fullName evidence="2">Uncharacterized protein</fullName>
    </submittedName>
</protein>
<reference evidence="2 3" key="2">
    <citation type="journal article" date="2017" name="Nature">
        <title>The Apostasia genome and the evolution of orchids.</title>
        <authorList>
            <person name="Zhang G.Q."/>
            <person name="Liu K.W."/>
            <person name="Li Z."/>
            <person name="Lohaus R."/>
            <person name="Hsiao Y.Y."/>
            <person name="Niu S.C."/>
            <person name="Wang J.Y."/>
            <person name="Lin Y.C."/>
            <person name="Xu Q."/>
            <person name="Chen L.J."/>
            <person name="Yoshida K."/>
            <person name="Fujiwara S."/>
            <person name="Wang Z.W."/>
            <person name="Zhang Y.Q."/>
            <person name="Mitsuda N."/>
            <person name="Wang M."/>
            <person name="Liu G.H."/>
            <person name="Pecoraro L."/>
            <person name="Huang H.X."/>
            <person name="Xiao X.J."/>
            <person name="Lin M."/>
            <person name="Wu X.Y."/>
            <person name="Wu W.L."/>
            <person name="Chen Y.Y."/>
            <person name="Chang S.B."/>
            <person name="Sakamoto S."/>
            <person name="Ohme-Takagi M."/>
            <person name="Yagi M."/>
            <person name="Zeng S.J."/>
            <person name="Shen C.Y."/>
            <person name="Yeh C.M."/>
            <person name="Luo Y.B."/>
            <person name="Tsai W.C."/>
            <person name="Van de Peer Y."/>
            <person name="Liu Z.J."/>
        </authorList>
    </citation>
    <scope>NUCLEOTIDE SEQUENCE [LARGE SCALE GENOMIC DNA]</scope>
    <source>
        <tissue evidence="2">The whole plant</tissue>
    </source>
</reference>
<keyword evidence="3" id="KW-1185">Reference proteome</keyword>
<evidence type="ECO:0000313" key="2">
    <source>
        <dbReference type="EMBL" id="PKU65858.1"/>
    </source>
</evidence>
<sequence>MQEAHEVFDFSRKVHGVERYEFEGDGDGAEKNAELACDTIGVKEDPEAGATASTVGEEKLLKSNVKIGEAEHGRASKRRGKGTEIVKEGDDDGKGTEIVVRLRSFARERLTARIAPSFVAIRLRLPLGCSTSAPSWLFDFALRRRDCTRRTKNFKPAQWLWKARDPPPDA</sequence>
<accession>A0A2I0VR26</accession>
<feature type="region of interest" description="Disordered" evidence="1">
    <location>
        <begin position="70"/>
        <end position="91"/>
    </location>
</feature>
<evidence type="ECO:0000256" key="1">
    <source>
        <dbReference type="SAM" id="MobiDB-lite"/>
    </source>
</evidence>
<dbReference type="Proteomes" id="UP000233837">
    <property type="component" value="Unassembled WGS sequence"/>
</dbReference>
<evidence type="ECO:0000313" key="3">
    <source>
        <dbReference type="Proteomes" id="UP000233837"/>
    </source>
</evidence>